<evidence type="ECO:0000256" key="4">
    <source>
        <dbReference type="HAMAP-Rule" id="MF_00745"/>
    </source>
</evidence>
<reference evidence="6 7" key="1">
    <citation type="submission" date="2018-05" db="EMBL/GenBank/DDBJ databases">
        <title>Complete genome sequencing of three human clinical isolates of Staphylococcus caprae reveals virulence factors similar to those of S. epidermidis and S. capitis.</title>
        <authorList>
            <person name="Watanabe S."/>
            <person name="Cui L."/>
        </authorList>
    </citation>
    <scope>NUCLEOTIDE SEQUENCE [LARGE SCALE GENOMIC DNA]</scope>
    <source>
        <strain evidence="6 7">JMUB590</strain>
    </source>
</reference>
<gene>
    <name evidence="6" type="ORF">JMUB590_0896</name>
</gene>
<feature type="binding site" evidence="4">
    <location>
        <position position="71"/>
    </location>
    <ligand>
        <name>Zn(2+)</name>
        <dbReference type="ChEBI" id="CHEBI:29105"/>
    </ligand>
</feature>
<keyword evidence="2 4" id="KW-0479">Metal-binding</keyword>
<evidence type="ECO:0000256" key="2">
    <source>
        <dbReference type="ARBA" id="ARBA00022723"/>
    </source>
</evidence>
<evidence type="ECO:0000256" key="3">
    <source>
        <dbReference type="ARBA" id="ARBA00022833"/>
    </source>
</evidence>
<keyword evidence="3 4" id="KW-0862">Zinc</keyword>
<feature type="binding site" evidence="4">
    <location>
        <position position="67"/>
    </location>
    <ligand>
        <name>Zn(2+)</name>
        <dbReference type="ChEBI" id="CHEBI:29105"/>
    </ligand>
</feature>
<accession>A0ABM7FV82</accession>
<dbReference type="Proteomes" id="UP000274772">
    <property type="component" value="Chromosome"/>
</dbReference>
<organism evidence="6 7">
    <name type="scientific">Staphylococcus caprae</name>
    <dbReference type="NCBI Taxonomy" id="29380"/>
    <lineage>
        <taxon>Bacteria</taxon>
        <taxon>Bacillati</taxon>
        <taxon>Bacillota</taxon>
        <taxon>Bacilli</taxon>
        <taxon>Bacillales</taxon>
        <taxon>Staphylococcaceae</taxon>
        <taxon>Staphylococcus</taxon>
    </lineage>
</organism>
<dbReference type="HAMAP" id="MF_00745">
    <property type="entry name" value="SprT_like"/>
    <property type="match status" value="1"/>
</dbReference>
<sequence>MNNIELQRLTEQLAIDYFGVEFKHKAYFNHRLRTTGGRYLLRSHHIEINPKQLENFGEQAIIDIIKHELCHYFLHLAGRGYQHRDRDFKVLSSKVGAPRFCTPTETYQSRANYKYQCANCLENYLRIRKVNTHKMRCGHCGGKLNLVEVYKH</sequence>
<dbReference type="GeneID" id="58050660"/>
<name>A0ABM7FV82_9STAP</name>
<protein>
    <recommendedName>
        <fullName evidence="4">Protein SprT-like</fullName>
    </recommendedName>
</protein>
<keyword evidence="1 4" id="KW-0963">Cytoplasm</keyword>
<evidence type="ECO:0000259" key="5">
    <source>
        <dbReference type="PROSITE" id="PS00028"/>
    </source>
</evidence>
<dbReference type="Pfam" id="PF10263">
    <property type="entry name" value="SprT-like"/>
    <property type="match status" value="1"/>
</dbReference>
<dbReference type="InterPro" id="IPR013087">
    <property type="entry name" value="Znf_C2H2_type"/>
</dbReference>
<evidence type="ECO:0000313" key="7">
    <source>
        <dbReference type="Proteomes" id="UP000274772"/>
    </source>
</evidence>
<comment type="cofactor">
    <cofactor evidence="4">
        <name>Zn(2+)</name>
        <dbReference type="ChEBI" id="CHEBI:29105"/>
    </cofactor>
    <text evidence="4">Binds 1 zinc ion.</text>
</comment>
<proteinExistence type="inferred from homology"/>
<comment type="subcellular location">
    <subcellularLocation>
        <location evidence="4">Cytoplasm</location>
    </subcellularLocation>
</comment>
<feature type="active site" evidence="4">
    <location>
        <position position="68"/>
    </location>
</feature>
<dbReference type="PROSITE" id="PS00028">
    <property type="entry name" value="ZINC_FINGER_C2H2_1"/>
    <property type="match status" value="1"/>
</dbReference>
<dbReference type="Pfam" id="PF17283">
    <property type="entry name" value="Zn_ribbon_SprT"/>
    <property type="match status" value="1"/>
</dbReference>
<dbReference type="InterPro" id="IPR035240">
    <property type="entry name" value="SprT_Zn_ribbon"/>
</dbReference>
<dbReference type="NCBIfam" id="NF003339">
    <property type="entry name" value="PRK04351.1"/>
    <property type="match status" value="1"/>
</dbReference>
<evidence type="ECO:0000313" key="6">
    <source>
        <dbReference type="EMBL" id="BBD91997.1"/>
    </source>
</evidence>
<dbReference type="RefSeq" id="WP_044466348.1">
    <property type="nucleotide sequence ID" value="NZ_AP018585.1"/>
</dbReference>
<feature type="domain" description="C2H2-type" evidence="5">
    <location>
        <begin position="117"/>
        <end position="139"/>
    </location>
</feature>
<dbReference type="SMART" id="SM00731">
    <property type="entry name" value="SprT"/>
    <property type="match status" value="1"/>
</dbReference>
<dbReference type="InterPro" id="IPR023524">
    <property type="entry name" value="Uncharacterised_SprT-like"/>
</dbReference>
<dbReference type="EMBL" id="AP018586">
    <property type="protein sequence ID" value="BBD91997.1"/>
    <property type="molecule type" value="Genomic_DNA"/>
</dbReference>
<keyword evidence="7" id="KW-1185">Reference proteome</keyword>
<comment type="similarity">
    <text evidence="4">Belongs to the SprT family.</text>
</comment>
<dbReference type="InterPro" id="IPR006640">
    <property type="entry name" value="SprT-like_domain"/>
</dbReference>
<evidence type="ECO:0000256" key="1">
    <source>
        <dbReference type="ARBA" id="ARBA00022490"/>
    </source>
</evidence>